<evidence type="ECO:0000256" key="7">
    <source>
        <dbReference type="ARBA" id="ARBA00023136"/>
    </source>
</evidence>
<dbReference type="Proteomes" id="UP000298416">
    <property type="component" value="Unassembled WGS sequence"/>
</dbReference>
<evidence type="ECO:0000256" key="5">
    <source>
        <dbReference type="ARBA" id="ARBA00022989"/>
    </source>
</evidence>
<keyword evidence="3" id="KW-0808">Transferase</keyword>
<evidence type="ECO:0000313" key="12">
    <source>
        <dbReference type="Proteomes" id="UP000298416"/>
    </source>
</evidence>
<keyword evidence="7 9" id="KW-0472">Membrane</keyword>
<comment type="subcellular location">
    <subcellularLocation>
        <location evidence="1">Membrane</location>
        <topology evidence="1">Multi-pass membrane protein</topology>
    </subcellularLocation>
</comment>
<evidence type="ECO:0000256" key="1">
    <source>
        <dbReference type="ARBA" id="ARBA00004141"/>
    </source>
</evidence>
<dbReference type="InterPro" id="IPR032805">
    <property type="entry name" value="Wax_synthase_dom"/>
</dbReference>
<dbReference type="Pfam" id="PF13813">
    <property type="entry name" value="MBOAT_2"/>
    <property type="match status" value="1"/>
</dbReference>
<protein>
    <recommendedName>
        <fullName evidence="10">Wax synthase domain-containing protein</fullName>
    </recommendedName>
</protein>
<dbReference type="GO" id="GO:0016020">
    <property type="term" value="C:membrane"/>
    <property type="evidence" value="ECO:0007669"/>
    <property type="project" value="UniProtKB-SubCell"/>
</dbReference>
<feature type="transmembrane region" description="Helical" evidence="9">
    <location>
        <begin position="85"/>
        <end position="105"/>
    </location>
</feature>
<name>A0A8X8XU90_SALSN</name>
<comment type="similarity">
    <text evidence="2">Belongs to the wax synthase family.</text>
</comment>
<keyword evidence="4 9" id="KW-0812">Transmembrane</keyword>
<dbReference type="GO" id="GO:0006629">
    <property type="term" value="P:lipid metabolic process"/>
    <property type="evidence" value="ECO:0007669"/>
    <property type="project" value="UniProtKB-KW"/>
</dbReference>
<reference evidence="11" key="2">
    <citation type="submission" date="2020-08" db="EMBL/GenBank/DDBJ databases">
        <title>Plant Genome Project.</title>
        <authorList>
            <person name="Zhang R.-G."/>
        </authorList>
    </citation>
    <scope>NUCLEOTIDE SEQUENCE</scope>
    <source>
        <strain evidence="11">Huo1</strain>
        <tissue evidence="11">Leaf</tissue>
    </source>
</reference>
<keyword evidence="5 9" id="KW-1133">Transmembrane helix</keyword>
<evidence type="ECO:0000256" key="2">
    <source>
        <dbReference type="ARBA" id="ARBA00007282"/>
    </source>
</evidence>
<dbReference type="GO" id="GO:0008374">
    <property type="term" value="F:O-acyltransferase activity"/>
    <property type="evidence" value="ECO:0007669"/>
    <property type="project" value="InterPro"/>
</dbReference>
<reference evidence="11" key="1">
    <citation type="submission" date="2018-01" db="EMBL/GenBank/DDBJ databases">
        <authorList>
            <person name="Mao J.F."/>
        </authorList>
    </citation>
    <scope>NUCLEOTIDE SEQUENCE</scope>
    <source>
        <strain evidence="11">Huo1</strain>
        <tissue evidence="11">Leaf</tissue>
    </source>
</reference>
<feature type="transmembrane region" description="Helical" evidence="9">
    <location>
        <begin position="25"/>
        <end position="44"/>
    </location>
</feature>
<evidence type="ECO:0000256" key="6">
    <source>
        <dbReference type="ARBA" id="ARBA00023098"/>
    </source>
</evidence>
<feature type="domain" description="Wax synthase" evidence="10">
    <location>
        <begin position="2"/>
        <end position="61"/>
    </location>
</feature>
<proteinExistence type="inferred from homology"/>
<dbReference type="AlphaFoldDB" id="A0A8X8XU90"/>
<keyword evidence="6" id="KW-0443">Lipid metabolism</keyword>
<keyword evidence="8" id="KW-0012">Acyltransferase</keyword>
<feature type="transmembrane region" description="Helical" evidence="9">
    <location>
        <begin position="56"/>
        <end position="73"/>
    </location>
</feature>
<gene>
    <name evidence="11" type="ORF">SASPL_117032</name>
</gene>
<dbReference type="PANTHER" id="PTHR31595:SF72">
    <property type="entry name" value="ACYL-COA--STEROL O-ACYLTRANSFERASE 1-LIKE"/>
    <property type="match status" value="1"/>
</dbReference>
<dbReference type="OrthoDB" id="1077582at2759"/>
<sequence>MVSNILHPTVYRPVRSVIGPGKWTAIPAVLATFMVSGVMHELIVYNIGRLWPSGEMIGFFVLHGASLSLEIVVKKLCEGRFRLPRIVSGVLTLGYVIYTSFWVFFPPFLRAKSDLKSCRESLAFVESVKNHRLVGPSEVSCPFP</sequence>
<organism evidence="11">
    <name type="scientific">Salvia splendens</name>
    <name type="common">Scarlet sage</name>
    <dbReference type="NCBI Taxonomy" id="180675"/>
    <lineage>
        <taxon>Eukaryota</taxon>
        <taxon>Viridiplantae</taxon>
        <taxon>Streptophyta</taxon>
        <taxon>Embryophyta</taxon>
        <taxon>Tracheophyta</taxon>
        <taxon>Spermatophyta</taxon>
        <taxon>Magnoliopsida</taxon>
        <taxon>eudicotyledons</taxon>
        <taxon>Gunneridae</taxon>
        <taxon>Pentapetalae</taxon>
        <taxon>asterids</taxon>
        <taxon>lamiids</taxon>
        <taxon>Lamiales</taxon>
        <taxon>Lamiaceae</taxon>
        <taxon>Nepetoideae</taxon>
        <taxon>Mentheae</taxon>
        <taxon>Salviinae</taxon>
        <taxon>Salvia</taxon>
        <taxon>Salvia subgen. Calosphace</taxon>
        <taxon>core Calosphace</taxon>
    </lineage>
</organism>
<keyword evidence="12" id="KW-1185">Reference proteome</keyword>
<dbReference type="PANTHER" id="PTHR31595">
    <property type="entry name" value="LONG-CHAIN-ALCOHOL O-FATTY-ACYLTRANSFERASE 3-RELATED"/>
    <property type="match status" value="1"/>
</dbReference>
<evidence type="ECO:0000259" key="10">
    <source>
        <dbReference type="Pfam" id="PF13813"/>
    </source>
</evidence>
<dbReference type="EMBL" id="PNBA02000006">
    <property type="protein sequence ID" value="KAG6420501.1"/>
    <property type="molecule type" value="Genomic_DNA"/>
</dbReference>
<comment type="caution">
    <text evidence="11">The sequence shown here is derived from an EMBL/GenBank/DDBJ whole genome shotgun (WGS) entry which is preliminary data.</text>
</comment>
<accession>A0A8X8XU90</accession>
<evidence type="ECO:0000256" key="4">
    <source>
        <dbReference type="ARBA" id="ARBA00022692"/>
    </source>
</evidence>
<evidence type="ECO:0000256" key="8">
    <source>
        <dbReference type="ARBA" id="ARBA00023315"/>
    </source>
</evidence>
<evidence type="ECO:0000256" key="3">
    <source>
        <dbReference type="ARBA" id="ARBA00022679"/>
    </source>
</evidence>
<evidence type="ECO:0000313" key="11">
    <source>
        <dbReference type="EMBL" id="KAG6420501.1"/>
    </source>
</evidence>
<dbReference type="InterPro" id="IPR044851">
    <property type="entry name" value="Wax_synthase"/>
</dbReference>
<evidence type="ECO:0000256" key="9">
    <source>
        <dbReference type="SAM" id="Phobius"/>
    </source>
</evidence>